<dbReference type="AlphaFoldDB" id="A0A8T2SFY2"/>
<protein>
    <submittedName>
        <fullName evidence="1">Uncharacterized protein</fullName>
    </submittedName>
</protein>
<reference evidence="1" key="1">
    <citation type="submission" date="2021-08" db="EMBL/GenBank/DDBJ databases">
        <title>WGS assembly of Ceratopteris richardii.</title>
        <authorList>
            <person name="Marchant D.B."/>
            <person name="Chen G."/>
            <person name="Jenkins J."/>
            <person name="Shu S."/>
            <person name="Leebens-Mack J."/>
            <person name="Grimwood J."/>
            <person name="Schmutz J."/>
            <person name="Soltis P."/>
            <person name="Soltis D."/>
            <person name="Chen Z.-H."/>
        </authorList>
    </citation>
    <scope>NUCLEOTIDE SEQUENCE</scope>
    <source>
        <strain evidence="1">Whitten #5841</strain>
        <tissue evidence="1">Leaf</tissue>
    </source>
</reference>
<evidence type="ECO:0000313" key="1">
    <source>
        <dbReference type="EMBL" id="KAH7331277.1"/>
    </source>
</evidence>
<evidence type="ECO:0000313" key="2">
    <source>
        <dbReference type="Proteomes" id="UP000825935"/>
    </source>
</evidence>
<name>A0A8T2SFY2_CERRI</name>
<comment type="caution">
    <text evidence="1">The sequence shown here is derived from an EMBL/GenBank/DDBJ whole genome shotgun (WGS) entry which is preliminary data.</text>
</comment>
<accession>A0A8T2SFY2</accession>
<keyword evidence="2" id="KW-1185">Reference proteome</keyword>
<proteinExistence type="predicted"/>
<sequence length="111" mass="12665">MELQHLPSRREAPIERKRKGAVLIKKEGAAHEKGRPTDVFISGKRWISGRAHVRGESLGVLAERLTSIAQRICRGRDERWSRGVEEELCMVLFKADIEKTDRGFWKGGDII</sequence>
<organism evidence="1 2">
    <name type="scientific">Ceratopteris richardii</name>
    <name type="common">Triangle waterfern</name>
    <dbReference type="NCBI Taxonomy" id="49495"/>
    <lineage>
        <taxon>Eukaryota</taxon>
        <taxon>Viridiplantae</taxon>
        <taxon>Streptophyta</taxon>
        <taxon>Embryophyta</taxon>
        <taxon>Tracheophyta</taxon>
        <taxon>Polypodiopsida</taxon>
        <taxon>Polypodiidae</taxon>
        <taxon>Polypodiales</taxon>
        <taxon>Pteridineae</taxon>
        <taxon>Pteridaceae</taxon>
        <taxon>Parkerioideae</taxon>
        <taxon>Ceratopteris</taxon>
    </lineage>
</organism>
<gene>
    <name evidence="1" type="ORF">KP509_20G023900</name>
</gene>
<dbReference type="Proteomes" id="UP000825935">
    <property type="component" value="Chromosome 20"/>
</dbReference>
<dbReference type="EMBL" id="CM035425">
    <property type="protein sequence ID" value="KAH7331277.1"/>
    <property type="molecule type" value="Genomic_DNA"/>
</dbReference>